<dbReference type="STRING" id="33978.A6M13_15800"/>
<dbReference type="Proteomes" id="UP000093199">
    <property type="component" value="Unassembled WGS sequence"/>
</dbReference>
<dbReference type="RefSeq" id="WP_066546657.1">
    <property type="nucleotide sequence ID" value="NZ_MASJ01000032.1"/>
</dbReference>
<gene>
    <name evidence="1" type="ORF">A6M13_15800</name>
</gene>
<evidence type="ECO:0000313" key="1">
    <source>
        <dbReference type="EMBL" id="OCS84180.1"/>
    </source>
</evidence>
<dbReference type="OrthoDB" id="2736337at2"/>
<name>A0A1C0YAM0_9BACL</name>
<reference evidence="1 2" key="1">
    <citation type="submission" date="2016-07" db="EMBL/GenBank/DDBJ databases">
        <title>Caryophanon tenue genome sequencing.</title>
        <authorList>
            <person name="Verma A."/>
            <person name="Pal Y."/>
            <person name="Krishnamurthi S."/>
        </authorList>
    </citation>
    <scope>NUCLEOTIDE SEQUENCE [LARGE SCALE GENOMIC DNA]</scope>
    <source>
        <strain evidence="1 2">DSM 14152</strain>
    </source>
</reference>
<evidence type="ECO:0000313" key="2">
    <source>
        <dbReference type="Proteomes" id="UP000093199"/>
    </source>
</evidence>
<dbReference type="AlphaFoldDB" id="A0A1C0YAM0"/>
<proteinExistence type="predicted"/>
<organism evidence="1 2">
    <name type="scientific">Caryophanon tenue</name>
    <dbReference type="NCBI Taxonomy" id="33978"/>
    <lineage>
        <taxon>Bacteria</taxon>
        <taxon>Bacillati</taxon>
        <taxon>Bacillota</taxon>
        <taxon>Bacilli</taxon>
        <taxon>Bacillales</taxon>
        <taxon>Caryophanaceae</taxon>
        <taxon>Caryophanon</taxon>
    </lineage>
</organism>
<comment type="caution">
    <text evidence="1">The sequence shown here is derived from an EMBL/GenBank/DDBJ whole genome shotgun (WGS) entry which is preliminary data.</text>
</comment>
<sequence length="64" mass="6901">MPTNKLTIVPVSLDPQPTKVSTSISSVATVAPNCVIKTALAEISLFNGVDEHIIQTILRELKEQ</sequence>
<dbReference type="EMBL" id="MASJ01000032">
    <property type="protein sequence ID" value="OCS84180.1"/>
    <property type="molecule type" value="Genomic_DNA"/>
</dbReference>
<keyword evidence="2" id="KW-1185">Reference proteome</keyword>
<protein>
    <submittedName>
        <fullName evidence="1">Uncharacterized protein</fullName>
    </submittedName>
</protein>
<accession>A0A1C0YAM0</accession>